<keyword evidence="3" id="KW-1185">Reference proteome</keyword>
<feature type="coiled-coil region" evidence="1">
    <location>
        <begin position="39"/>
        <end position="66"/>
    </location>
</feature>
<reference evidence="2 3" key="1">
    <citation type="journal article" date="2019" name="Environ. Microbiol.">
        <title>The phytopathogenic nature of Dickeya aquatica 174/2 and the dynamic early evolution of Dickeya pathogenicity.</title>
        <authorList>
            <person name="Duprey A."/>
            <person name="Taib N."/>
            <person name="Leonard S."/>
            <person name="Garin T."/>
            <person name="Flandrois J.P."/>
            <person name="Nasser W."/>
            <person name="Brochier-Armanet C."/>
            <person name="Reverchon S."/>
        </authorList>
    </citation>
    <scope>NUCLEOTIDE SEQUENCE [LARGE SCALE GENOMIC DNA]</scope>
    <source>
        <strain evidence="2 3">NCPPB 569</strain>
    </source>
</reference>
<organism evidence="2 3">
    <name type="scientific">Dickeya poaceiphila</name>
    <dbReference type="NCBI Taxonomy" id="568768"/>
    <lineage>
        <taxon>Bacteria</taxon>
        <taxon>Pseudomonadati</taxon>
        <taxon>Pseudomonadota</taxon>
        <taxon>Gammaproteobacteria</taxon>
        <taxon>Enterobacterales</taxon>
        <taxon>Pectobacteriaceae</taxon>
        <taxon>Dickeya</taxon>
    </lineage>
</organism>
<evidence type="ECO:0000313" key="2">
    <source>
        <dbReference type="EMBL" id="QDX29624.1"/>
    </source>
</evidence>
<name>A0A5B8I4R7_9GAMM</name>
<sequence>MKSSMIIAVIMMLLSAGVGVQSWRLHTTLQLTEQQAQTLSLQQTELDEKSGQLKTLSEQAERNNIEQARLRNMAADTQAALSERQKVIMRLQHENEELNRWASTTLPADIIRLRQRPALTSGRAYREWLSQTDSVQISSSQPTNQR</sequence>
<dbReference type="AlphaFoldDB" id="A0A5B8I4R7"/>
<evidence type="ECO:0000313" key="3">
    <source>
        <dbReference type="Proteomes" id="UP000320591"/>
    </source>
</evidence>
<keyword evidence="1" id="KW-0175">Coiled coil</keyword>
<accession>A0A5B8I4R7</accession>
<dbReference type="OrthoDB" id="6604152at2"/>
<evidence type="ECO:0000256" key="1">
    <source>
        <dbReference type="SAM" id="Coils"/>
    </source>
</evidence>
<dbReference type="Proteomes" id="UP000320591">
    <property type="component" value="Chromosome"/>
</dbReference>
<dbReference type="InterPro" id="IPR020000">
    <property type="entry name" value="Phage_P2_LysB"/>
</dbReference>
<dbReference type="NCBIfam" id="TIGR03495">
    <property type="entry name" value="phage_LysB"/>
    <property type="match status" value="1"/>
</dbReference>
<dbReference type="RefSeq" id="WP_042871341.1">
    <property type="nucleotide sequence ID" value="NZ_CM001975.1"/>
</dbReference>
<dbReference type="EMBL" id="CP042220">
    <property type="protein sequence ID" value="QDX29624.1"/>
    <property type="molecule type" value="Genomic_DNA"/>
</dbReference>
<protein>
    <submittedName>
        <fullName evidence="2">LysB family phage lysis regulatory protein</fullName>
    </submittedName>
</protein>
<dbReference type="KEGG" id="dic:Dpoa569_0001422"/>
<dbReference type="STRING" id="568768.GCA_000406125_02443"/>
<proteinExistence type="predicted"/>
<gene>
    <name evidence="2" type="ORF">Dpoa569_0001422</name>
</gene>